<proteinExistence type="predicted"/>
<sequence length="121" mass="13595">MCSWKVPYLNVICDVCVTSSHYSAIFSTECSLRGLDIAFLIDGSGSITVADFQLMLDFITTIMEDFSDSNTQFALMQYSKEFETHFYFTNFSKIRDPKSLTSGITHQQGKATRTCTAILEA</sequence>
<organism evidence="2 3">
    <name type="scientific">Ranitomeya imitator</name>
    <name type="common">mimic poison frog</name>
    <dbReference type="NCBI Taxonomy" id="111125"/>
    <lineage>
        <taxon>Eukaryota</taxon>
        <taxon>Metazoa</taxon>
        <taxon>Chordata</taxon>
        <taxon>Craniata</taxon>
        <taxon>Vertebrata</taxon>
        <taxon>Euteleostomi</taxon>
        <taxon>Amphibia</taxon>
        <taxon>Batrachia</taxon>
        <taxon>Anura</taxon>
        <taxon>Neobatrachia</taxon>
        <taxon>Hyloidea</taxon>
        <taxon>Dendrobatidae</taxon>
        <taxon>Dendrobatinae</taxon>
        <taxon>Ranitomeya</taxon>
    </lineage>
</organism>
<dbReference type="PROSITE" id="PS50234">
    <property type="entry name" value="VWFA"/>
    <property type="match status" value="1"/>
</dbReference>
<dbReference type="InterPro" id="IPR002035">
    <property type="entry name" value="VWF_A"/>
</dbReference>
<dbReference type="Pfam" id="PF00092">
    <property type="entry name" value="VWA"/>
    <property type="match status" value="1"/>
</dbReference>
<dbReference type="InterPro" id="IPR050525">
    <property type="entry name" value="ECM_Assembly_Org"/>
</dbReference>
<dbReference type="PRINTS" id="PR00453">
    <property type="entry name" value="VWFADOMAIN"/>
</dbReference>
<dbReference type="Gene3D" id="3.40.50.410">
    <property type="entry name" value="von Willebrand factor, type A domain"/>
    <property type="match status" value="1"/>
</dbReference>
<dbReference type="SUPFAM" id="SSF53300">
    <property type="entry name" value="vWA-like"/>
    <property type="match status" value="1"/>
</dbReference>
<name>A0ABN9M1C4_9NEOB</name>
<keyword evidence="3" id="KW-1185">Reference proteome</keyword>
<evidence type="ECO:0000259" key="1">
    <source>
        <dbReference type="PROSITE" id="PS50234"/>
    </source>
</evidence>
<evidence type="ECO:0000313" key="3">
    <source>
        <dbReference type="Proteomes" id="UP001176940"/>
    </source>
</evidence>
<gene>
    <name evidence="2" type="ORF">RIMI_LOCUS15185351</name>
</gene>
<feature type="non-terminal residue" evidence="2">
    <location>
        <position position="121"/>
    </location>
</feature>
<comment type="caution">
    <text evidence="2">The sequence shown here is derived from an EMBL/GenBank/DDBJ whole genome shotgun (WGS) entry which is preliminary data.</text>
</comment>
<feature type="domain" description="VWFA" evidence="1">
    <location>
        <begin position="36"/>
        <end position="121"/>
    </location>
</feature>
<dbReference type="PANTHER" id="PTHR24020:SF20">
    <property type="entry name" value="PH DOMAIN-CONTAINING PROTEIN"/>
    <property type="match status" value="1"/>
</dbReference>
<dbReference type="InterPro" id="IPR036465">
    <property type="entry name" value="vWFA_dom_sf"/>
</dbReference>
<protein>
    <recommendedName>
        <fullName evidence="1">VWFA domain-containing protein</fullName>
    </recommendedName>
</protein>
<dbReference type="EMBL" id="CAUEEQ010040425">
    <property type="protein sequence ID" value="CAJ0955570.1"/>
    <property type="molecule type" value="Genomic_DNA"/>
</dbReference>
<reference evidence="2" key="1">
    <citation type="submission" date="2023-07" db="EMBL/GenBank/DDBJ databases">
        <authorList>
            <person name="Stuckert A."/>
        </authorList>
    </citation>
    <scope>NUCLEOTIDE SEQUENCE</scope>
</reference>
<dbReference type="PANTHER" id="PTHR24020">
    <property type="entry name" value="COLLAGEN ALPHA"/>
    <property type="match status" value="1"/>
</dbReference>
<evidence type="ECO:0000313" key="2">
    <source>
        <dbReference type="EMBL" id="CAJ0955570.1"/>
    </source>
</evidence>
<accession>A0ABN9M1C4</accession>
<dbReference type="Proteomes" id="UP001176940">
    <property type="component" value="Unassembled WGS sequence"/>
</dbReference>